<evidence type="ECO:0000313" key="11">
    <source>
        <dbReference type="Proteomes" id="UP000226351"/>
    </source>
</evidence>
<dbReference type="Proteomes" id="UP000224174">
    <property type="component" value="Segment"/>
</dbReference>
<dbReference type="Proteomes" id="UP000225361">
    <property type="component" value="Segment"/>
</dbReference>
<protein>
    <recommendedName>
        <fullName evidence="14">Gp226</fullName>
    </recommendedName>
</protein>
<sequence>MGGTLLKFIARDCDPSVAQDRSLPYTAYLVEYLQDGMTKFDLVYGNKKSEIFDYYWDNYRHDLMNMTQSEGRVNPKLWQNPSEKK</sequence>
<evidence type="ECO:0000313" key="6">
    <source>
        <dbReference type="EMBL" id="AOO11475.1"/>
    </source>
</evidence>
<evidence type="ECO:0000313" key="9">
    <source>
        <dbReference type="Proteomes" id="UP000222384"/>
    </source>
</evidence>
<organism evidence="6 9">
    <name type="scientific">Synechococcus phage S-RIM8</name>
    <dbReference type="NCBI Taxonomy" id="756278"/>
    <lineage>
        <taxon>Viruses</taxon>
        <taxon>Duplodnaviria</taxon>
        <taxon>Heunggongvirae</taxon>
        <taxon>Uroviricota</taxon>
        <taxon>Caudoviricetes</taxon>
        <taxon>Pantevenvirales</taxon>
        <taxon>Kyanoviridae</taxon>
        <taxon>Neptunevirus</taxon>
        <taxon>Neptunevirus srim18</taxon>
    </lineage>
</organism>
<evidence type="ECO:0000313" key="13">
    <source>
        <dbReference type="Proteomes" id="UP000304735"/>
    </source>
</evidence>
<dbReference type="EMBL" id="KX349287">
    <property type="protein sequence ID" value="AOO10808.1"/>
    <property type="molecule type" value="Genomic_DNA"/>
</dbReference>
<reference evidence="12 13" key="2">
    <citation type="submission" date="2019-02" db="EMBL/GenBank/DDBJ databases">
        <title>Diversity in Cyanophage Genomes from Southern New England Coastal Waters.</title>
        <authorList>
            <person name="Marston M.F."/>
        </authorList>
    </citation>
    <scope>NUCLEOTIDE SEQUENCE [LARGE SCALE GENOMIC DNA]</scope>
    <source>
        <strain evidence="7">RW_01_0115_WH8101</strain>
        <strain evidence="8">RW_22_0214</strain>
    </source>
</reference>
<dbReference type="Proteomes" id="UP000224173">
    <property type="component" value="Segment"/>
</dbReference>
<dbReference type="Proteomes" id="UP000299832">
    <property type="component" value="Genome"/>
</dbReference>
<dbReference type="EMBL" id="KX349285">
    <property type="protein sequence ID" value="AOO10369.1"/>
    <property type="molecule type" value="Genomic_DNA"/>
</dbReference>
<evidence type="ECO:0000313" key="12">
    <source>
        <dbReference type="Proteomes" id="UP000299832"/>
    </source>
</evidence>
<evidence type="ECO:0000313" key="3">
    <source>
        <dbReference type="EMBL" id="AOO10808.1"/>
    </source>
</evidence>
<evidence type="ECO:0000313" key="8">
    <source>
        <dbReference type="EMBL" id="QBQ75769.1"/>
    </source>
</evidence>
<reference evidence="9 10" key="1">
    <citation type="journal article" date="2016" name="Environ. Microbiol.">
        <title>Genomic diversification of marine cyanophages into stable ecotypes.</title>
        <authorList>
            <person name="Marston M.F."/>
            <person name="Martiny J.B."/>
        </authorList>
    </citation>
    <scope>NUCLEOTIDE SEQUENCE [LARGE SCALE GENOMIC DNA]</scope>
    <source>
        <strain evidence="1">RW_01_0212_WH8101</strain>
        <strain evidence="2">RW_03_0807_WH8101</strain>
        <strain evidence="3">RW_06_0613</strain>
        <strain evidence="4">RW_08_0711</strain>
        <strain evidence="5">RW_22_0300</strain>
        <strain evidence="6">RW_25_1112</strain>
    </source>
</reference>
<dbReference type="EMBL" id="KX349290">
    <property type="protein sequence ID" value="AOO11475.1"/>
    <property type="molecule type" value="Genomic_DNA"/>
</dbReference>
<evidence type="ECO:0000313" key="10">
    <source>
        <dbReference type="Proteomes" id="UP000223306"/>
    </source>
</evidence>
<evidence type="ECO:0000313" key="1">
    <source>
        <dbReference type="EMBL" id="AOO10369.1"/>
    </source>
</evidence>
<dbReference type="EMBL" id="KX349289">
    <property type="protein sequence ID" value="AOO11254.1"/>
    <property type="molecule type" value="Genomic_DNA"/>
</dbReference>
<proteinExistence type="predicted"/>
<evidence type="ECO:0000313" key="7">
    <source>
        <dbReference type="EMBL" id="QBQ75327.1"/>
    </source>
</evidence>
<dbReference type="EMBL" id="MK493322">
    <property type="protein sequence ID" value="QBQ75327.1"/>
    <property type="molecule type" value="Genomic_DNA"/>
</dbReference>
<dbReference type="EMBL" id="KX349286">
    <property type="protein sequence ID" value="AOO10587.1"/>
    <property type="molecule type" value="Genomic_DNA"/>
</dbReference>
<accession>A0A1D7SCV0</accession>
<name>A0A1D7SCV0_9CAUD</name>
<dbReference type="EMBL" id="MK493324">
    <property type="protein sequence ID" value="QBQ75769.1"/>
    <property type="molecule type" value="Genomic_DNA"/>
</dbReference>
<evidence type="ECO:0000313" key="2">
    <source>
        <dbReference type="EMBL" id="AOO10587.1"/>
    </source>
</evidence>
<evidence type="ECO:0008006" key="14">
    <source>
        <dbReference type="Google" id="ProtNLM"/>
    </source>
</evidence>
<dbReference type="Proteomes" id="UP000304735">
    <property type="component" value="Segment"/>
</dbReference>
<keyword evidence="11" id="KW-1185">Reference proteome</keyword>
<dbReference type="EMBL" id="KX349288">
    <property type="protein sequence ID" value="AOO11030.1"/>
    <property type="molecule type" value="Genomic_DNA"/>
</dbReference>
<dbReference type="Proteomes" id="UP000222384">
    <property type="component" value="Genome"/>
</dbReference>
<dbReference type="Proteomes" id="UP000223306">
    <property type="component" value="Segment"/>
</dbReference>
<evidence type="ECO:0000313" key="4">
    <source>
        <dbReference type="EMBL" id="AOO11030.1"/>
    </source>
</evidence>
<evidence type="ECO:0000313" key="5">
    <source>
        <dbReference type="EMBL" id="AOO11254.1"/>
    </source>
</evidence>
<gene>
    <name evidence="7" type="ORF">RW010115_222</name>
    <name evidence="1" type="ORF">RW01021201_223</name>
    <name evidence="2" type="ORF">RW03080701_220</name>
    <name evidence="3" type="ORF">RW060613_222</name>
    <name evidence="4" type="ORF">RW080711_223</name>
    <name evidence="8" type="ORF">RW220214_221</name>
    <name evidence="5" type="ORF">RW220300_225</name>
    <name evidence="6" type="ORF">RW251112_222</name>
</gene>
<dbReference type="Proteomes" id="UP000226351">
    <property type="component" value="Segment"/>
</dbReference>